<evidence type="ECO:0000256" key="2">
    <source>
        <dbReference type="ARBA" id="ARBA00009881"/>
    </source>
</evidence>
<dbReference type="CDD" id="cd04730">
    <property type="entry name" value="NPD_like"/>
    <property type="match status" value="1"/>
</dbReference>
<evidence type="ECO:0000256" key="3">
    <source>
        <dbReference type="ARBA" id="ARBA00013457"/>
    </source>
</evidence>
<dbReference type="AlphaFoldDB" id="A0A927CVS0"/>
<dbReference type="Proteomes" id="UP000602076">
    <property type="component" value="Unassembled WGS sequence"/>
</dbReference>
<dbReference type="SUPFAM" id="SSF51412">
    <property type="entry name" value="Inosine monophosphate dehydrogenase (IMPDH)"/>
    <property type="match status" value="1"/>
</dbReference>
<evidence type="ECO:0000256" key="7">
    <source>
        <dbReference type="ARBA" id="ARBA00023033"/>
    </source>
</evidence>
<dbReference type="GO" id="GO:0018580">
    <property type="term" value="F:nitronate monooxygenase activity"/>
    <property type="evidence" value="ECO:0007669"/>
    <property type="project" value="InterPro"/>
</dbReference>
<proteinExistence type="inferred from homology"/>
<keyword evidence="5" id="KW-0288">FMN</keyword>
<dbReference type="PANTHER" id="PTHR42747:SF4">
    <property type="entry name" value="BLR1330 PROTEIN"/>
    <property type="match status" value="1"/>
</dbReference>
<accession>A0A927CVS0</accession>
<comment type="caution">
    <text evidence="8">The sequence shown here is derived from an EMBL/GenBank/DDBJ whole genome shotgun (WGS) entry which is preliminary data.</text>
</comment>
<dbReference type="PANTHER" id="PTHR42747">
    <property type="entry name" value="NITRONATE MONOOXYGENASE-RELATED"/>
    <property type="match status" value="1"/>
</dbReference>
<dbReference type="EMBL" id="JACXSI010000012">
    <property type="protein sequence ID" value="MBD3107966.1"/>
    <property type="molecule type" value="Genomic_DNA"/>
</dbReference>
<evidence type="ECO:0000313" key="9">
    <source>
        <dbReference type="Proteomes" id="UP000602076"/>
    </source>
</evidence>
<reference evidence="8" key="1">
    <citation type="submission" date="2020-09" db="EMBL/GenBank/DDBJ databases">
        <title>Bacillus faecalis sp. nov., a moderately halophilic bacterium isolated from cow faeces.</title>
        <authorList>
            <person name="Jiang L."/>
            <person name="Lee J."/>
        </authorList>
    </citation>
    <scope>NUCLEOTIDE SEQUENCE</scope>
    <source>
        <strain evidence="8">AGMB 02131</strain>
    </source>
</reference>
<comment type="similarity">
    <text evidence="2">Belongs to the nitronate monooxygenase family. NMO class I subfamily.</text>
</comment>
<keyword evidence="9" id="KW-1185">Reference proteome</keyword>
<evidence type="ECO:0000256" key="5">
    <source>
        <dbReference type="ARBA" id="ARBA00022643"/>
    </source>
</evidence>
<protein>
    <recommendedName>
        <fullName evidence="3">Probable nitronate monooxygenase</fullName>
    </recommendedName>
</protein>
<evidence type="ECO:0000256" key="1">
    <source>
        <dbReference type="ARBA" id="ARBA00003535"/>
    </source>
</evidence>
<keyword evidence="4" id="KW-0285">Flavoprotein</keyword>
<name>A0A927CVS0_9BACI</name>
<dbReference type="Gene3D" id="3.20.20.70">
    <property type="entry name" value="Aldolase class I"/>
    <property type="match status" value="1"/>
</dbReference>
<dbReference type="RefSeq" id="WP_190997509.1">
    <property type="nucleotide sequence ID" value="NZ_JACXSI010000012.1"/>
</dbReference>
<keyword evidence="6" id="KW-0560">Oxidoreductase</keyword>
<organism evidence="8 9">
    <name type="scientific">Peribacillus faecalis</name>
    <dbReference type="NCBI Taxonomy" id="2772559"/>
    <lineage>
        <taxon>Bacteria</taxon>
        <taxon>Bacillati</taxon>
        <taxon>Bacillota</taxon>
        <taxon>Bacilli</taxon>
        <taxon>Bacillales</taxon>
        <taxon>Bacillaceae</taxon>
        <taxon>Peribacillus</taxon>
    </lineage>
</organism>
<comment type="function">
    <text evidence="1">Nitronate monooxygenase that uses molecular oxygen to catalyze the oxidative denitrification of alkyl nitronates. Acts on propionate 3-nitronate (P3N), the presumed physiological substrate. Probably functions in the detoxification of P3N, a metabolic poison produced by plants and fungi as a defense mechanism.</text>
</comment>
<evidence type="ECO:0000256" key="4">
    <source>
        <dbReference type="ARBA" id="ARBA00022630"/>
    </source>
</evidence>
<keyword evidence="7 8" id="KW-0503">Monooxygenase</keyword>
<evidence type="ECO:0000313" key="8">
    <source>
        <dbReference type="EMBL" id="MBD3107966.1"/>
    </source>
</evidence>
<gene>
    <name evidence="8" type="ORF">IEO70_06270</name>
</gene>
<sequence>MHNEFLEQVKNETVLPVIVSPMFIISKPKMVIESCKSGVIGTFPLLNARTEEQLIEWMEEITGELSRLKVENPDAKIAPWGVNLIVHSSNHRYEGDLEIIKKYQPPIVITSLGKPVKEVEIVHSYGGKVFSDVISTKHAKKAAEAGVDGLVLVCNGAGGHGGTLNPYAFVAEVRQFWDGLIILAGCLTNGRDVLSARALGADFAYMGTRFITTEEAAADEEYKEMIIESTTQDIIYTDAISGVNANFLTKSIIKAGLDVSNLKKKDKVEVVHDEEAKAWKNIWSAGQGVGSITEVQPIAEVVRQLKEEHDHALAELTKVGITS</sequence>
<dbReference type="FunFam" id="3.20.20.70:FF:000210">
    <property type="entry name" value="2-nitropropane dioxygenase"/>
    <property type="match status" value="1"/>
</dbReference>
<dbReference type="Pfam" id="PF03060">
    <property type="entry name" value="NMO"/>
    <property type="match status" value="1"/>
</dbReference>
<dbReference type="InterPro" id="IPR013785">
    <property type="entry name" value="Aldolase_TIM"/>
</dbReference>
<dbReference type="InterPro" id="IPR004136">
    <property type="entry name" value="NMO"/>
</dbReference>
<evidence type="ECO:0000256" key="6">
    <source>
        <dbReference type="ARBA" id="ARBA00023002"/>
    </source>
</evidence>